<organism evidence="2 3">
    <name type="scientific">Rhodoplanes tepidamans</name>
    <name type="common">Rhodoplanes cryptolactis</name>
    <dbReference type="NCBI Taxonomy" id="200616"/>
    <lineage>
        <taxon>Bacteria</taxon>
        <taxon>Pseudomonadati</taxon>
        <taxon>Pseudomonadota</taxon>
        <taxon>Alphaproteobacteria</taxon>
        <taxon>Hyphomicrobiales</taxon>
        <taxon>Nitrobacteraceae</taxon>
        <taxon>Rhodoplanes</taxon>
    </lineage>
</organism>
<keyword evidence="3" id="KW-1185">Reference proteome</keyword>
<feature type="domain" description="AAA" evidence="1">
    <location>
        <begin position="9"/>
        <end position="197"/>
    </location>
</feature>
<proteinExistence type="predicted"/>
<evidence type="ECO:0000313" key="2">
    <source>
        <dbReference type="EMBL" id="MDC7787564.1"/>
    </source>
</evidence>
<dbReference type="EMBL" id="JAQQLI010000029">
    <property type="protein sequence ID" value="MDC7787564.1"/>
    <property type="molecule type" value="Genomic_DNA"/>
</dbReference>
<dbReference type="InterPro" id="IPR027417">
    <property type="entry name" value="P-loop_NTPase"/>
</dbReference>
<dbReference type="RefSeq" id="WP_272778403.1">
    <property type="nucleotide sequence ID" value="NZ_JAQQLI010000029.1"/>
</dbReference>
<reference evidence="2" key="1">
    <citation type="journal article" date="2023" name="Microbiol Resour">
        <title>Genome Sequences of Rhodoplanes serenus and Two Thermotolerant Strains, Rhodoplanes tepidamans and 'Rhodoplanes cryptolactis,' Further Refine the Genus.</title>
        <authorList>
            <person name="Rayyan A.A."/>
            <person name="Kyndt J.A."/>
        </authorList>
    </citation>
    <scope>NUCLEOTIDE SEQUENCE</scope>
    <source>
        <strain evidence="2">DSM 9987</strain>
    </source>
</reference>
<dbReference type="PANTHER" id="PTHR13696:SF99">
    <property type="entry name" value="COBYRINIC ACID AC-DIAMIDE SYNTHASE"/>
    <property type="match status" value="1"/>
</dbReference>
<name>A0ABT5JE54_RHOTP</name>
<protein>
    <submittedName>
        <fullName evidence="2">ParA family protein</fullName>
    </submittedName>
</protein>
<dbReference type="PANTHER" id="PTHR13696">
    <property type="entry name" value="P-LOOP CONTAINING NUCLEOSIDE TRIPHOSPHATE HYDROLASE"/>
    <property type="match status" value="1"/>
</dbReference>
<gene>
    <name evidence="2" type="ORF">PQJ73_17890</name>
</gene>
<sequence>MNNPLPKYAVWNNKGGVGKTFVTFVIAAEYASVHKDKTVVVIDMCPQANVSEILLGGNGTGAENLSSLLKASPRQTIGGYFDQRITSPHAKTGTELSFLTAAHTFNKNLPENLFLVAGDPSLELQAQAINQIAAQTLPANAWANVHSWVLDLISAITTQHPEAVFFIDCNPSFAAYTEIALLASTRLVIPCTADGSSARAIDNVGQLLFGLGVPKAYTGVNFASRAKTAGMSLPSIHVVPLNRSTQYDKKASKAFGAMYTEIKDRVGELRKQIPANFSLPGATDAFLDIPDAHAVSVVSSHHGLPLGKIKIKKYNIHGIDTQVNADPLNRYKSAVSSLVSLL</sequence>
<dbReference type="InterPro" id="IPR050678">
    <property type="entry name" value="DNA_Partitioning_ATPase"/>
</dbReference>
<dbReference type="Pfam" id="PF13614">
    <property type="entry name" value="AAA_31"/>
    <property type="match status" value="1"/>
</dbReference>
<accession>A0ABT5JE54</accession>
<dbReference type="Gene3D" id="3.40.50.300">
    <property type="entry name" value="P-loop containing nucleotide triphosphate hydrolases"/>
    <property type="match status" value="1"/>
</dbReference>
<dbReference type="SUPFAM" id="SSF52540">
    <property type="entry name" value="P-loop containing nucleoside triphosphate hydrolases"/>
    <property type="match status" value="1"/>
</dbReference>
<evidence type="ECO:0000259" key="1">
    <source>
        <dbReference type="Pfam" id="PF13614"/>
    </source>
</evidence>
<dbReference type="CDD" id="cd02042">
    <property type="entry name" value="ParAB_family"/>
    <property type="match status" value="1"/>
</dbReference>
<evidence type="ECO:0000313" key="3">
    <source>
        <dbReference type="Proteomes" id="UP001165652"/>
    </source>
</evidence>
<dbReference type="InterPro" id="IPR025669">
    <property type="entry name" value="AAA_dom"/>
</dbReference>
<comment type="caution">
    <text evidence="2">The sequence shown here is derived from an EMBL/GenBank/DDBJ whole genome shotgun (WGS) entry which is preliminary data.</text>
</comment>
<reference evidence="2" key="2">
    <citation type="submission" date="2023-02" db="EMBL/GenBank/DDBJ databases">
        <authorList>
            <person name="Rayyan A."/>
            <person name="Meyer T."/>
            <person name="Kyndt J.A."/>
        </authorList>
    </citation>
    <scope>NUCLEOTIDE SEQUENCE</scope>
    <source>
        <strain evidence="2">DSM 9987</strain>
    </source>
</reference>
<dbReference type="Proteomes" id="UP001165652">
    <property type="component" value="Unassembled WGS sequence"/>
</dbReference>